<accession>A0A6J5QPG6</accession>
<proteinExistence type="predicted"/>
<sequence length="95" mass="10911">METYFIHHTPLVQKTNTEITFDKVDKVYIGKGNCCRCGCGGEYYTAQDNPKEVKKALDKLASGKYEIESQDGYIFEAEISYTEKHTKVICLYLKK</sequence>
<organism evidence="1">
    <name type="scientific">uncultured Caudovirales phage</name>
    <dbReference type="NCBI Taxonomy" id="2100421"/>
    <lineage>
        <taxon>Viruses</taxon>
        <taxon>Duplodnaviria</taxon>
        <taxon>Heunggongvirae</taxon>
        <taxon>Uroviricota</taxon>
        <taxon>Caudoviricetes</taxon>
        <taxon>Peduoviridae</taxon>
        <taxon>Maltschvirus</taxon>
        <taxon>Maltschvirus maltsch</taxon>
    </lineage>
</organism>
<reference evidence="1" key="1">
    <citation type="submission" date="2020-05" db="EMBL/GenBank/DDBJ databases">
        <authorList>
            <person name="Chiriac C."/>
            <person name="Salcher M."/>
            <person name="Ghai R."/>
            <person name="Kavagutti S V."/>
        </authorList>
    </citation>
    <scope>NUCLEOTIDE SEQUENCE</scope>
</reference>
<name>A0A6J5QPG6_9CAUD</name>
<dbReference type="EMBL" id="LR797097">
    <property type="protein sequence ID" value="CAB4186579.1"/>
    <property type="molecule type" value="Genomic_DNA"/>
</dbReference>
<protein>
    <submittedName>
        <fullName evidence="1">Uncharacterized protein</fullName>
    </submittedName>
</protein>
<gene>
    <name evidence="1" type="ORF">UFOVP1151_7</name>
</gene>
<evidence type="ECO:0000313" key="1">
    <source>
        <dbReference type="EMBL" id="CAB4186579.1"/>
    </source>
</evidence>